<dbReference type="AlphaFoldDB" id="A0A2S1SL26"/>
<organism evidence="2 3">
    <name type="scientific">Flavobacterium pallidum</name>
    <dbReference type="NCBI Taxonomy" id="2172098"/>
    <lineage>
        <taxon>Bacteria</taxon>
        <taxon>Pseudomonadati</taxon>
        <taxon>Bacteroidota</taxon>
        <taxon>Flavobacteriia</taxon>
        <taxon>Flavobacteriales</taxon>
        <taxon>Flavobacteriaceae</taxon>
        <taxon>Flavobacterium</taxon>
    </lineage>
</organism>
<keyword evidence="1" id="KW-0732">Signal</keyword>
<gene>
    <name evidence="2" type="ORF">HYN49_14765</name>
</gene>
<dbReference type="KEGG" id="fpal:HYN49_14765"/>
<evidence type="ECO:0000313" key="3">
    <source>
        <dbReference type="Proteomes" id="UP000244937"/>
    </source>
</evidence>
<evidence type="ECO:0000256" key="1">
    <source>
        <dbReference type="SAM" id="SignalP"/>
    </source>
</evidence>
<evidence type="ECO:0008006" key="4">
    <source>
        <dbReference type="Google" id="ProtNLM"/>
    </source>
</evidence>
<protein>
    <recommendedName>
        <fullName evidence="4">Lipocalin-like domain-containing protein</fullName>
    </recommendedName>
</protein>
<accession>A0A2S1SL26</accession>
<name>A0A2S1SL26_9FLAO</name>
<feature type="chain" id="PRO_5015722189" description="Lipocalin-like domain-containing protein" evidence="1">
    <location>
        <begin position="22"/>
        <end position="136"/>
    </location>
</feature>
<reference evidence="2 3" key="1">
    <citation type="submission" date="2018-05" db="EMBL/GenBank/DDBJ databases">
        <title>Genome sequencing of Flavobacterium sp. HYN0049.</title>
        <authorList>
            <person name="Yi H."/>
            <person name="Baek C."/>
        </authorList>
    </citation>
    <scope>NUCLEOTIDE SEQUENCE [LARGE SCALE GENOMIC DNA]</scope>
    <source>
        <strain evidence="2 3">HYN0049</strain>
    </source>
</reference>
<sequence length="136" mass="15158">MKPIFLFLLLIYNTANYSTTAANPGKKFMGEWEILSVSCMEWVDGNVYKNQTKVFATTTKITFVKDHIATVIATGDTIAVFPFTFQGGRQVKFDYKGKNDVLKSFNGEFKVNFTESKGKTSAILSNSKGCSIALER</sequence>
<proteinExistence type="predicted"/>
<feature type="signal peptide" evidence="1">
    <location>
        <begin position="1"/>
        <end position="21"/>
    </location>
</feature>
<dbReference type="RefSeq" id="WP_108904833.1">
    <property type="nucleotide sequence ID" value="NZ_CP029187.1"/>
</dbReference>
<dbReference type="Proteomes" id="UP000244937">
    <property type="component" value="Chromosome"/>
</dbReference>
<evidence type="ECO:0000313" key="2">
    <source>
        <dbReference type="EMBL" id="AWI27062.1"/>
    </source>
</evidence>
<dbReference type="EMBL" id="CP029187">
    <property type="protein sequence ID" value="AWI27062.1"/>
    <property type="molecule type" value="Genomic_DNA"/>
</dbReference>
<keyword evidence="3" id="KW-1185">Reference proteome</keyword>